<dbReference type="Pfam" id="PF02219">
    <property type="entry name" value="MTHFR"/>
    <property type="match status" value="1"/>
</dbReference>
<evidence type="ECO:0000313" key="9">
    <source>
        <dbReference type="Proteomes" id="UP001516400"/>
    </source>
</evidence>
<comment type="pathway">
    <text evidence="2 7">One-carbon metabolism; tetrahydrofolate interconversion.</text>
</comment>
<evidence type="ECO:0000256" key="5">
    <source>
        <dbReference type="ARBA" id="ARBA00022827"/>
    </source>
</evidence>
<sequence>MEKSRLCSLEISTHRPVDFKLLKSIPSSFCSVIWLGTYDKPPHQKDPLVLSKKLIENGYTVVLHFAGRNNTKESCIAVLDYAKEIGIRNLMVVRGATPECNIPDKNYDFPHTPNLINFIKEKYGDYFDMCVAGFPYKHPESKDLADDMKYLKEKNDAGAKFIITQAAFSYQVYKDFLRNCREHGITMQIIPGLYVIRSVVDFCFLQRLCKVPQDDPIVQRLKKLEGDDKEIATLGIEVSMEVVKHLMADLEFCPPHLYTMDELGSIKQFLKDVEKK</sequence>
<protein>
    <recommendedName>
        <fullName evidence="10">Methylenetetrahydrofolate reductase (NAD(P)H)</fullName>
    </recommendedName>
</protein>
<dbReference type="PANTHER" id="PTHR45754:SF3">
    <property type="entry name" value="METHYLENETETRAHYDROFOLATE REDUCTASE (NADPH)"/>
    <property type="match status" value="1"/>
</dbReference>
<dbReference type="InterPro" id="IPR003171">
    <property type="entry name" value="Mehydrof_redctse-like"/>
</dbReference>
<evidence type="ECO:0000256" key="6">
    <source>
        <dbReference type="ARBA" id="ARBA00023002"/>
    </source>
</evidence>
<comment type="cofactor">
    <cofactor evidence="1">
        <name>FAD</name>
        <dbReference type="ChEBI" id="CHEBI:57692"/>
    </cofactor>
</comment>
<gene>
    <name evidence="8" type="ORF">HHI36_010275</name>
</gene>
<proteinExistence type="inferred from homology"/>
<dbReference type="PANTHER" id="PTHR45754">
    <property type="entry name" value="METHYLENETETRAHYDROFOLATE REDUCTASE"/>
    <property type="match status" value="1"/>
</dbReference>
<dbReference type="InterPro" id="IPR029041">
    <property type="entry name" value="FAD-linked_oxidoreductase-like"/>
</dbReference>
<evidence type="ECO:0000256" key="1">
    <source>
        <dbReference type="ARBA" id="ARBA00001974"/>
    </source>
</evidence>
<dbReference type="Proteomes" id="UP001516400">
    <property type="component" value="Unassembled WGS sequence"/>
</dbReference>
<name>A0ABD2MIA6_9CUCU</name>
<evidence type="ECO:0000256" key="7">
    <source>
        <dbReference type="RuleBase" id="RU004254"/>
    </source>
</evidence>
<dbReference type="GO" id="GO:0004489">
    <property type="term" value="F:methylenetetrahydrofolate reductase [NAD(P)H] activity"/>
    <property type="evidence" value="ECO:0007669"/>
    <property type="project" value="UniProtKB-ARBA"/>
</dbReference>
<accession>A0ABD2MIA6</accession>
<keyword evidence="9" id="KW-1185">Reference proteome</keyword>
<dbReference type="SUPFAM" id="SSF51730">
    <property type="entry name" value="FAD-linked oxidoreductase"/>
    <property type="match status" value="1"/>
</dbReference>
<evidence type="ECO:0000256" key="4">
    <source>
        <dbReference type="ARBA" id="ARBA00022630"/>
    </source>
</evidence>
<comment type="caution">
    <text evidence="8">The sequence shown here is derived from an EMBL/GenBank/DDBJ whole genome shotgun (WGS) entry which is preliminary data.</text>
</comment>
<dbReference type="Gene3D" id="3.20.20.220">
    <property type="match status" value="1"/>
</dbReference>
<reference evidence="8 9" key="1">
    <citation type="journal article" date="2021" name="BMC Biol.">
        <title>Horizontally acquired antibacterial genes associated with adaptive radiation of ladybird beetles.</title>
        <authorList>
            <person name="Li H.S."/>
            <person name="Tang X.F."/>
            <person name="Huang Y.H."/>
            <person name="Xu Z.Y."/>
            <person name="Chen M.L."/>
            <person name="Du X.Y."/>
            <person name="Qiu B.Y."/>
            <person name="Chen P.T."/>
            <person name="Zhang W."/>
            <person name="Slipinski A."/>
            <person name="Escalona H.E."/>
            <person name="Waterhouse R.M."/>
            <person name="Zwick A."/>
            <person name="Pang H."/>
        </authorList>
    </citation>
    <scope>NUCLEOTIDE SEQUENCE [LARGE SCALE GENOMIC DNA]</scope>
    <source>
        <strain evidence="8">SYSU2018</strain>
    </source>
</reference>
<dbReference type="AlphaFoldDB" id="A0ABD2MIA6"/>
<organism evidence="8 9">
    <name type="scientific">Cryptolaemus montrouzieri</name>
    <dbReference type="NCBI Taxonomy" id="559131"/>
    <lineage>
        <taxon>Eukaryota</taxon>
        <taxon>Metazoa</taxon>
        <taxon>Ecdysozoa</taxon>
        <taxon>Arthropoda</taxon>
        <taxon>Hexapoda</taxon>
        <taxon>Insecta</taxon>
        <taxon>Pterygota</taxon>
        <taxon>Neoptera</taxon>
        <taxon>Endopterygota</taxon>
        <taxon>Coleoptera</taxon>
        <taxon>Polyphaga</taxon>
        <taxon>Cucujiformia</taxon>
        <taxon>Coccinelloidea</taxon>
        <taxon>Coccinellidae</taxon>
        <taxon>Scymninae</taxon>
        <taxon>Scymnini</taxon>
        <taxon>Cryptolaemus</taxon>
    </lineage>
</organism>
<keyword evidence="6" id="KW-0560">Oxidoreductase</keyword>
<comment type="similarity">
    <text evidence="3">Belongs to the methylenetetrahydrofolate reductase family.</text>
</comment>
<keyword evidence="4" id="KW-0285">Flavoprotein</keyword>
<evidence type="ECO:0000256" key="3">
    <source>
        <dbReference type="ARBA" id="ARBA00006743"/>
    </source>
</evidence>
<evidence type="ECO:0000313" key="8">
    <source>
        <dbReference type="EMBL" id="KAL3266089.1"/>
    </source>
</evidence>
<dbReference type="EMBL" id="JABFTP020000001">
    <property type="protein sequence ID" value="KAL3266089.1"/>
    <property type="molecule type" value="Genomic_DNA"/>
</dbReference>
<keyword evidence="5" id="KW-0274">FAD</keyword>
<evidence type="ECO:0008006" key="10">
    <source>
        <dbReference type="Google" id="ProtNLM"/>
    </source>
</evidence>
<evidence type="ECO:0000256" key="2">
    <source>
        <dbReference type="ARBA" id="ARBA00004777"/>
    </source>
</evidence>